<dbReference type="SMART" id="SM00406">
    <property type="entry name" value="IGv"/>
    <property type="match status" value="3"/>
</dbReference>
<sequence>AGVRSQDQISQTPPSLTVSEGETATLHCIYTASNFRSLQWYRQRSNRSPENVMILFSDPVKDSQFSGSLDKVKSSGVFNVSNSKSEESVTYYCAVEAQYSSREDEINQLNDTITSKVSSDTRIFCNYSLSSSVSTENLFWYKQTPGSSPRYLLHRMKVSTEELRSDKTEARFSSQLDTSQKMTSLTIVNTQLCDSAVYLCALKTTRADSVTQPSHPIVLKQRESTIIQCKYEAAVANGLFWYNQDHNQAPQLILSGYFQAEDIPPRFRNRFSASPNKTEKTFHLNITAAVLSDSATYFCALSPTL</sequence>
<evidence type="ECO:0000256" key="4">
    <source>
        <dbReference type="ARBA" id="ARBA00023319"/>
    </source>
</evidence>
<keyword evidence="4" id="KW-0393">Immunoglobulin domain</keyword>
<evidence type="ECO:0000313" key="8">
    <source>
        <dbReference type="Proteomes" id="UP001166093"/>
    </source>
</evidence>
<keyword evidence="1" id="KW-0732">Signal</keyword>
<name>A0ABS2X970_POLSP</name>
<dbReference type="InterPro" id="IPR013783">
    <property type="entry name" value="Ig-like_fold"/>
</dbReference>
<dbReference type="PANTHER" id="PTHR19367">
    <property type="entry name" value="T-CELL RECEPTOR ALPHA CHAIN V REGION"/>
    <property type="match status" value="1"/>
</dbReference>
<protein>
    <submittedName>
        <fullName evidence="7">TVA1 protein</fullName>
    </submittedName>
</protein>
<dbReference type="SMART" id="SM00409">
    <property type="entry name" value="IG"/>
    <property type="match status" value="2"/>
</dbReference>
<comment type="caution">
    <text evidence="7">The sequence shown here is derived from an EMBL/GenBank/DDBJ whole genome shotgun (WGS) entry which is preliminary data.</text>
</comment>
<feature type="domain" description="Ig-like" evidence="6">
    <location>
        <begin position="7"/>
        <end position="107"/>
    </location>
</feature>
<dbReference type="Proteomes" id="UP001166093">
    <property type="component" value="Unassembled WGS sequence"/>
</dbReference>
<keyword evidence="3" id="KW-0675">Receptor</keyword>
<dbReference type="Pfam" id="PF07686">
    <property type="entry name" value="V-set"/>
    <property type="match status" value="3"/>
</dbReference>
<accession>A0ABS2X970</accession>
<reference evidence="7" key="1">
    <citation type="journal article" date="2021" name="Cell">
        <title>Tracing the genetic footprints of vertebrate landing in non-teleost ray-finned fishes.</title>
        <authorList>
            <person name="Bi X."/>
            <person name="Wang K."/>
            <person name="Yang L."/>
            <person name="Pan H."/>
            <person name="Jiang H."/>
            <person name="Wei Q."/>
            <person name="Fang M."/>
            <person name="Yu H."/>
            <person name="Zhu C."/>
            <person name="Cai Y."/>
            <person name="He Y."/>
            <person name="Gan X."/>
            <person name="Zeng H."/>
            <person name="Yu D."/>
            <person name="Zhu Y."/>
            <person name="Jiang H."/>
            <person name="Qiu Q."/>
            <person name="Yang H."/>
            <person name="Zhang Y.E."/>
            <person name="Wang W."/>
            <person name="Zhu M."/>
            <person name="He S."/>
            <person name="Zhang G."/>
        </authorList>
    </citation>
    <scope>NUCLEOTIDE SEQUENCE</scope>
    <source>
        <strain evidence="7">Pddl_001</strain>
    </source>
</reference>
<dbReference type="Gene3D" id="2.60.40.10">
    <property type="entry name" value="Immunoglobulins"/>
    <property type="match status" value="3"/>
</dbReference>
<evidence type="ECO:0000259" key="6">
    <source>
        <dbReference type="PROSITE" id="PS50835"/>
    </source>
</evidence>
<dbReference type="InterPro" id="IPR036179">
    <property type="entry name" value="Ig-like_dom_sf"/>
</dbReference>
<evidence type="ECO:0000256" key="2">
    <source>
        <dbReference type="ARBA" id="ARBA00023130"/>
    </source>
</evidence>
<dbReference type="InterPro" id="IPR007110">
    <property type="entry name" value="Ig-like_dom"/>
</dbReference>
<gene>
    <name evidence="7" type="primary">Tva1_5</name>
    <name evidence="7" type="ORF">GTO93_0011650</name>
</gene>
<dbReference type="EMBL" id="JAAWVQ010004377">
    <property type="protein sequence ID" value="MBN3270746.1"/>
    <property type="molecule type" value="Genomic_DNA"/>
</dbReference>
<evidence type="ECO:0000256" key="3">
    <source>
        <dbReference type="ARBA" id="ARBA00023170"/>
    </source>
</evidence>
<dbReference type="SUPFAM" id="SSF48726">
    <property type="entry name" value="Immunoglobulin"/>
    <property type="match status" value="3"/>
</dbReference>
<evidence type="ECO:0000256" key="1">
    <source>
        <dbReference type="ARBA" id="ARBA00022729"/>
    </source>
</evidence>
<dbReference type="InterPro" id="IPR013106">
    <property type="entry name" value="Ig_V-set"/>
</dbReference>
<keyword evidence="5" id="KW-0391">Immunity</keyword>
<keyword evidence="8" id="KW-1185">Reference proteome</keyword>
<organism evidence="7 8">
    <name type="scientific">Polyodon spathula</name>
    <name type="common">North American paddlefish</name>
    <name type="synonym">Squalus spathula</name>
    <dbReference type="NCBI Taxonomy" id="7913"/>
    <lineage>
        <taxon>Eukaryota</taxon>
        <taxon>Metazoa</taxon>
        <taxon>Chordata</taxon>
        <taxon>Craniata</taxon>
        <taxon>Vertebrata</taxon>
        <taxon>Euteleostomi</taxon>
        <taxon>Actinopterygii</taxon>
        <taxon>Chondrostei</taxon>
        <taxon>Acipenseriformes</taxon>
        <taxon>Polyodontidae</taxon>
        <taxon>Polyodon</taxon>
    </lineage>
</organism>
<feature type="non-terminal residue" evidence="7">
    <location>
        <position position="305"/>
    </location>
</feature>
<dbReference type="InterPro" id="IPR051287">
    <property type="entry name" value="TCR_variable_region"/>
</dbReference>
<evidence type="ECO:0000313" key="7">
    <source>
        <dbReference type="EMBL" id="MBN3270746.1"/>
    </source>
</evidence>
<feature type="non-terminal residue" evidence="7">
    <location>
        <position position="1"/>
    </location>
</feature>
<proteinExistence type="predicted"/>
<evidence type="ECO:0000256" key="5">
    <source>
        <dbReference type="ARBA" id="ARBA00043266"/>
    </source>
</evidence>
<keyword evidence="5" id="KW-1279">T cell receptor</keyword>
<dbReference type="PROSITE" id="PS50835">
    <property type="entry name" value="IG_LIKE"/>
    <property type="match status" value="2"/>
</dbReference>
<keyword evidence="2" id="KW-1064">Adaptive immunity</keyword>
<dbReference type="PANTHER" id="PTHR19367:SF18">
    <property type="entry name" value="T CELL RECEPTOR ALPHA VARIABLE 16"/>
    <property type="match status" value="1"/>
</dbReference>
<dbReference type="InterPro" id="IPR003599">
    <property type="entry name" value="Ig_sub"/>
</dbReference>
<feature type="domain" description="Ig-like" evidence="6">
    <location>
        <begin position="123"/>
        <end position="211"/>
    </location>
</feature>